<dbReference type="Pfam" id="PF01728">
    <property type="entry name" value="FtsJ"/>
    <property type="match status" value="1"/>
</dbReference>
<dbReference type="SUPFAM" id="SSF53335">
    <property type="entry name" value="S-adenosyl-L-methionine-dependent methyltransferases"/>
    <property type="match status" value="1"/>
</dbReference>
<dbReference type="GO" id="GO:0004483">
    <property type="term" value="F:methyltransferase cap1 activity"/>
    <property type="evidence" value="ECO:0007669"/>
    <property type="project" value="UniProtKB-UniRule"/>
</dbReference>
<dbReference type="InterPro" id="IPR004600">
    <property type="entry name" value="TFIIH_Tfb4/GTF2H3"/>
</dbReference>
<name>A0ABD2QLT7_9PLAT</name>
<keyword evidence="1" id="KW-0808">Transferase</keyword>
<evidence type="ECO:0000259" key="3">
    <source>
        <dbReference type="PROSITE" id="PS50174"/>
    </source>
</evidence>
<feature type="compositionally biased region" description="Polar residues" evidence="2">
    <location>
        <begin position="774"/>
        <end position="790"/>
    </location>
</feature>
<organism evidence="5 6">
    <name type="scientific">Cichlidogyrus casuarinus</name>
    <dbReference type="NCBI Taxonomy" id="1844966"/>
    <lineage>
        <taxon>Eukaryota</taxon>
        <taxon>Metazoa</taxon>
        <taxon>Spiralia</taxon>
        <taxon>Lophotrochozoa</taxon>
        <taxon>Platyhelminthes</taxon>
        <taxon>Monogenea</taxon>
        <taxon>Monopisthocotylea</taxon>
        <taxon>Dactylogyridea</taxon>
        <taxon>Ancyrocephalidae</taxon>
        <taxon>Cichlidogyrus</taxon>
    </lineage>
</organism>
<sequence length="1254" mass="141002">MAQTLLNEILFIAMDITPTWWGANTTKNFDLSSFIDSVLAFSNSHLVMNPANEVIIYSISADQSDLLWPSPVEDESGQYDGQLDNFALMSKAVKAGVRKIIDSTTVAKSVATYSGTIIKSLCHYLRRCRELQPNYLSTVFDTEQANSLQGIEMVHNLTANVKARILVIKATPDCSTQYLSLMNAVFTAQKLDISIDCCILPELVLAESRSDSDVRGIGSSASFKSNHSTLFQQAADLTGGIYVQIPHPSALLQYLICIFLPRKKLRHCFVLPDAWTSSQRSGVDFRSACFCHRKLVDVAYVCSICLSVLCEFTPVCITCLNPFSSMSGSSSSNDSSDEAFSPPPAKRVAKPAETVMCDNKAYQMMIASGWTPGTKLGSSSDRGLSEPIQTKLKKSRAGLGAQETLRLEDLDKELIDSLKWTSKKEKSFDWNSAKGDHVWRHENPFTKEERLEHCRKILNLDLNSGEVRGLQAKVSEATKFAEASLCQAVCYYKSQLDDHDRASLLEARIRSNPYELVKSGIFLNRAAMKMANMDALFCGAFSSSAPENETLYFVDACAGPGGFSEYMLWRRCNGMKLLSKSLVSEDKISVEQKNLFPVKGFGFTLKGSNDFRETEFRAGPSELFQAHYGHKAINDGDIFRWENQYEFANFVAEQTQGQGVHVFMADGGFDVSNSFNDQEVASKQLYLCQCLLGLMVLRPGGIFVTKLFDLFTEFSVHLIYLMSFVFEEISIVKPVTSRPANSERYLLCRGLIDFHPDNGSLHMAGCPTYPWDLSSKQQNDSDGPRSSQSFKMRRAQPTENAAKNSKGQSMSAASKSKVNPSVLYSEEFFSLEDNVLGLVIQHLVDANALLNSTTGGDKKCLITRGRELKPLEPGKSLLNLVNEQKMESDQDFMEFIVKSNEELARWQCGNLSKLVEYTMDKNLNNLKRQEEMRARLLEFWKIPKLDRTEGHWPFWKSVIKPILQSTLKITGRGDRPLPMDSFLLNGHRSSNIEPFTHEQMDGNFHKHRYVAVVVPNHHLSGELSRPIGIPVMIYSCGIGSGAQRNVFYSKDGNSWQMLDDKFAIPAGCILYAVLANHYKYINQTCIRKCNMTILDVLALNGQDCRNLSYRHRITLAAKMVENITFSASDSPIVRCANVVLLSDLEYFLRDCRSKKIRCKDLQGFNPSLTESRSYSIFPSWLFIVKHVERPWLEVEETEGKYSYYNPHTDEKKSDLDSTELIPFEQTVFKRIPFSSQNTDELDASRLSSMLLNDL</sequence>
<protein>
    <recommendedName>
        <fullName evidence="1">Cap-specific mRNA (nucleoside-2'-O-)-methyltransferase 1</fullName>
        <ecNumber evidence="1">2.1.1.57</ecNumber>
    </recommendedName>
    <alternativeName>
        <fullName evidence="1">Cap1 2'O-ribose methyltransferase 1</fullName>
    </alternativeName>
</protein>
<accession>A0ABD2QLT7</accession>
<dbReference type="AlphaFoldDB" id="A0ABD2QLT7"/>
<reference evidence="5 6" key="1">
    <citation type="submission" date="2024-11" db="EMBL/GenBank/DDBJ databases">
        <title>Adaptive evolution of stress response genes in parasites aligns with host niche diversity.</title>
        <authorList>
            <person name="Hahn C."/>
            <person name="Resl P."/>
        </authorList>
    </citation>
    <scope>NUCLEOTIDE SEQUENCE [LARGE SCALE GENOMIC DNA]</scope>
    <source>
        <strain evidence="5">EGGRZ-B1_66</strain>
        <tissue evidence="5">Body</tissue>
    </source>
</reference>
<comment type="caution">
    <text evidence="5">The sequence shown here is derived from an EMBL/GenBank/DDBJ whole genome shotgun (WGS) entry which is preliminary data.</text>
</comment>
<evidence type="ECO:0000259" key="4">
    <source>
        <dbReference type="PROSITE" id="PS51613"/>
    </source>
</evidence>
<dbReference type="InterPro" id="IPR050851">
    <property type="entry name" value="mRNA_Cap_2O-Ribose_MeTrfase"/>
</dbReference>
<feature type="region of interest" description="Disordered" evidence="2">
    <location>
        <begin position="774"/>
        <end position="813"/>
    </location>
</feature>
<dbReference type="InterPro" id="IPR029063">
    <property type="entry name" value="SAM-dependent_MTases_sf"/>
</dbReference>
<gene>
    <name evidence="5" type="primary">FTSJD2</name>
    <name evidence="5" type="ORF">Ciccas_000820</name>
</gene>
<dbReference type="Pfam" id="PF01585">
    <property type="entry name" value="G-patch"/>
    <property type="match status" value="1"/>
</dbReference>
<dbReference type="Pfam" id="PF03850">
    <property type="entry name" value="Tfb4"/>
    <property type="match status" value="2"/>
</dbReference>
<evidence type="ECO:0000313" key="5">
    <source>
        <dbReference type="EMBL" id="KAL3320493.1"/>
    </source>
</evidence>
<comment type="subcellular location">
    <subcellularLocation>
        <location evidence="1">Nucleus</location>
    </subcellularLocation>
</comment>
<keyword evidence="6" id="KW-1185">Reference proteome</keyword>
<dbReference type="GO" id="GO:0003676">
    <property type="term" value="F:nucleic acid binding"/>
    <property type="evidence" value="ECO:0007669"/>
    <property type="project" value="UniProtKB-UniRule"/>
</dbReference>
<evidence type="ECO:0000256" key="2">
    <source>
        <dbReference type="SAM" id="MobiDB-lite"/>
    </source>
</evidence>
<comment type="function">
    <text evidence="1">S-adenosyl-L-methionine-dependent methyltransferase that mediates RNA cap1 2'-O-ribose methylation to the 5'-cap structure of RNAs. Methylates the ribose of the first nucleotide of a m(7)GpppG-capped mRNA to produce m(7)GpppNmp (cap1).</text>
</comment>
<feature type="domain" description="G-patch" evidence="3">
    <location>
        <begin position="357"/>
        <end position="404"/>
    </location>
</feature>
<keyword evidence="1" id="KW-0507">mRNA processing</keyword>
<evidence type="ECO:0000313" key="6">
    <source>
        <dbReference type="Proteomes" id="UP001626550"/>
    </source>
</evidence>
<dbReference type="Gene3D" id="3.40.50.410">
    <property type="entry name" value="von Willebrand factor, type A domain"/>
    <property type="match status" value="1"/>
</dbReference>
<dbReference type="GO" id="GO:0005634">
    <property type="term" value="C:nucleus"/>
    <property type="evidence" value="ECO:0007669"/>
    <property type="project" value="UniProtKB-SubCell"/>
</dbReference>
<dbReference type="InterPro" id="IPR000467">
    <property type="entry name" value="G_patch_dom"/>
</dbReference>
<dbReference type="SMART" id="SM00443">
    <property type="entry name" value="G_patch"/>
    <property type="match status" value="1"/>
</dbReference>
<keyword evidence="1 5" id="KW-0489">Methyltransferase</keyword>
<dbReference type="PROSITE" id="PS50174">
    <property type="entry name" value="G_PATCH"/>
    <property type="match status" value="1"/>
</dbReference>
<comment type="catalytic activity">
    <reaction evidence="1">
        <text>a 5'-end (N(7)-methyl 5'-triphosphoguanosine)-ribonucleoside in mRNA + S-adenosyl-L-methionine = a 5'-end (N(7)-methyl 5'-triphosphoguanosine)-(2'-O-methyl-ribonucleoside) in mRNA + S-adenosyl-L-homocysteine + H(+)</text>
        <dbReference type="Rhea" id="RHEA:67020"/>
        <dbReference type="Rhea" id="RHEA-COMP:17167"/>
        <dbReference type="Rhea" id="RHEA-COMP:17168"/>
        <dbReference type="ChEBI" id="CHEBI:15378"/>
        <dbReference type="ChEBI" id="CHEBI:57856"/>
        <dbReference type="ChEBI" id="CHEBI:59789"/>
        <dbReference type="ChEBI" id="CHEBI:156461"/>
        <dbReference type="ChEBI" id="CHEBI:167609"/>
        <dbReference type="EC" id="2.1.1.57"/>
    </reaction>
</comment>
<dbReference type="PANTHER" id="PTHR16121">
    <property type="entry name" value="CAP-SPECIFIC MRNA (NUCLEOSIDE-2'-O-)-METHYLTRANSFERASE 1-RELATED"/>
    <property type="match status" value="1"/>
</dbReference>
<proteinExistence type="predicted"/>
<feature type="compositionally biased region" description="Polar residues" evidence="2">
    <location>
        <begin position="797"/>
        <end position="813"/>
    </location>
</feature>
<dbReference type="Gene3D" id="3.40.50.12760">
    <property type="match status" value="2"/>
</dbReference>
<keyword evidence="1" id="KW-0539">Nucleus</keyword>
<dbReference type="InterPro" id="IPR025816">
    <property type="entry name" value="RrmJ-type_MeTrfase"/>
</dbReference>
<evidence type="ECO:0000256" key="1">
    <source>
        <dbReference type="RuleBase" id="RU368012"/>
    </source>
</evidence>
<dbReference type="PROSITE" id="PS51613">
    <property type="entry name" value="SAM_MT_RRMJ"/>
    <property type="match status" value="1"/>
</dbReference>
<dbReference type="InterPro" id="IPR036465">
    <property type="entry name" value="vWFA_dom_sf"/>
</dbReference>
<dbReference type="PANTHER" id="PTHR16121:SF0">
    <property type="entry name" value="CAP-SPECIFIC MRNA (NUCLEOSIDE-2'-O-)-METHYLTRANSFERASE 1"/>
    <property type="match status" value="1"/>
</dbReference>
<keyword evidence="1" id="KW-0949">S-adenosyl-L-methionine</keyword>
<dbReference type="GO" id="GO:0016556">
    <property type="term" value="P:mRNA modification"/>
    <property type="evidence" value="ECO:0007669"/>
    <property type="project" value="UniProtKB-UniRule"/>
</dbReference>
<dbReference type="InterPro" id="IPR002877">
    <property type="entry name" value="RNA_MeTrfase_FtsJ_dom"/>
</dbReference>
<dbReference type="GO" id="GO:0032259">
    <property type="term" value="P:methylation"/>
    <property type="evidence" value="ECO:0007669"/>
    <property type="project" value="UniProtKB-KW"/>
</dbReference>
<feature type="domain" description="RrmJ-type SAM-dependent 2'-O-MTase" evidence="4">
    <location>
        <begin position="521"/>
        <end position="752"/>
    </location>
</feature>
<feature type="region of interest" description="Disordered" evidence="2">
    <location>
        <begin position="331"/>
        <end position="351"/>
    </location>
</feature>
<dbReference type="EMBL" id="JBJKFK010000048">
    <property type="protein sequence ID" value="KAL3320493.1"/>
    <property type="molecule type" value="Genomic_DNA"/>
</dbReference>
<dbReference type="GO" id="GO:0006370">
    <property type="term" value="P:7-methylguanosine mRNA capping"/>
    <property type="evidence" value="ECO:0007669"/>
    <property type="project" value="UniProtKB-UniRule"/>
</dbReference>
<keyword evidence="1" id="KW-0506">mRNA capping</keyword>
<dbReference type="EC" id="2.1.1.57" evidence="1"/>
<dbReference type="Proteomes" id="UP001626550">
    <property type="component" value="Unassembled WGS sequence"/>
</dbReference>